<dbReference type="GO" id="GO:0016787">
    <property type="term" value="F:hydrolase activity"/>
    <property type="evidence" value="ECO:0007669"/>
    <property type="project" value="UniProtKB-KW"/>
</dbReference>
<dbReference type="InterPro" id="IPR032466">
    <property type="entry name" value="Metal_Hydrolase"/>
</dbReference>
<dbReference type="OrthoDB" id="9787654at2"/>
<dbReference type="Proteomes" id="UP000292627">
    <property type="component" value="Unassembled WGS sequence"/>
</dbReference>
<dbReference type="EMBL" id="SHMC01000003">
    <property type="protein sequence ID" value="TAA25689.1"/>
    <property type="molecule type" value="Genomic_DNA"/>
</dbReference>
<evidence type="ECO:0000259" key="1">
    <source>
        <dbReference type="Pfam" id="PF04909"/>
    </source>
</evidence>
<dbReference type="SUPFAM" id="SSF51556">
    <property type="entry name" value="Metallo-dependent hydrolases"/>
    <property type="match status" value="1"/>
</dbReference>
<dbReference type="InterPro" id="IPR006680">
    <property type="entry name" value="Amidohydro-rel"/>
</dbReference>
<dbReference type="RefSeq" id="WP_130551310.1">
    <property type="nucleotide sequence ID" value="NZ_SHMC01000003.1"/>
</dbReference>
<evidence type="ECO:0000313" key="2">
    <source>
        <dbReference type="EMBL" id="TAA25689.1"/>
    </source>
</evidence>
<reference evidence="2 3" key="1">
    <citation type="submission" date="2019-02" db="EMBL/GenBank/DDBJ databases">
        <title>WGS of Pseudoxanthomonas species novum from clinical isolates.</title>
        <authorList>
            <person name="Bernier A.-M."/>
            <person name="Bernard K."/>
            <person name="Vachon A."/>
        </authorList>
    </citation>
    <scope>NUCLEOTIDE SEQUENCE [LARGE SCALE GENOMIC DNA]</scope>
    <source>
        <strain evidence="2 3">NML171200</strain>
    </source>
</reference>
<evidence type="ECO:0000313" key="3">
    <source>
        <dbReference type="Proteomes" id="UP000292627"/>
    </source>
</evidence>
<dbReference type="PANTHER" id="PTHR35563:SF2">
    <property type="entry name" value="BARREL METAL-DEPENDENT HYDROLASE, PUTATIVE (AFU_ORTHOLOGUE AFUA_1G16240)-RELATED"/>
    <property type="match status" value="1"/>
</dbReference>
<sequence>MSGWDCHAHVFGPYARFPLADTSVHSPPQASVEQYLALLQALDLQHGVLIHPSAYGRDFSALFDALDRFPQLRGVAVARVQDGMDLRGLRERGVRALRFSHRSGGDFPGAATLEDLKQLAPVLAAAGLHAELWSDTAALSGVIGTLRELPVPLVIDHAGGFDLEAGVDAPAFRALLSLLEGGNTWIKLCMYRNLLRKPQPERGRAFQLALQQARADRMLWGSDWPHLRVEPVPETGALLETFRDWAGDAALARRILEDHPRALYA</sequence>
<accession>A0A4Q8LBG8</accession>
<dbReference type="InterPro" id="IPR052358">
    <property type="entry name" value="Aro_Compnd_Degr_Hydrolases"/>
</dbReference>
<proteinExistence type="predicted"/>
<dbReference type="AlphaFoldDB" id="A0A4Q8LBG8"/>
<gene>
    <name evidence="2" type="ORF">EA660_09615</name>
</gene>
<feature type="domain" description="Amidohydrolase-related" evidence="1">
    <location>
        <begin position="4"/>
        <end position="264"/>
    </location>
</feature>
<protein>
    <submittedName>
        <fullName evidence="2">Amidohydrolase</fullName>
    </submittedName>
</protein>
<comment type="caution">
    <text evidence="2">The sequence shown here is derived from an EMBL/GenBank/DDBJ whole genome shotgun (WGS) entry which is preliminary data.</text>
</comment>
<name>A0A4Q8LBG8_9GAMM</name>
<dbReference type="Gene3D" id="3.20.20.140">
    <property type="entry name" value="Metal-dependent hydrolases"/>
    <property type="match status" value="1"/>
</dbReference>
<dbReference type="PANTHER" id="PTHR35563">
    <property type="entry name" value="BARREL METAL-DEPENDENT HYDROLASE, PUTATIVE (AFU_ORTHOLOGUE AFUA_1G16240)-RELATED"/>
    <property type="match status" value="1"/>
</dbReference>
<organism evidence="2 3">
    <name type="scientific">Pseudoxanthomonas winnipegensis</name>
    <dbReference type="NCBI Taxonomy" id="2480810"/>
    <lineage>
        <taxon>Bacteria</taxon>
        <taxon>Pseudomonadati</taxon>
        <taxon>Pseudomonadota</taxon>
        <taxon>Gammaproteobacteria</taxon>
        <taxon>Lysobacterales</taxon>
        <taxon>Lysobacteraceae</taxon>
        <taxon>Pseudoxanthomonas</taxon>
    </lineage>
</organism>
<dbReference type="Pfam" id="PF04909">
    <property type="entry name" value="Amidohydro_2"/>
    <property type="match status" value="1"/>
</dbReference>
<keyword evidence="2" id="KW-0378">Hydrolase</keyword>